<dbReference type="InterPro" id="IPR023213">
    <property type="entry name" value="CAT-like_dom_sf"/>
</dbReference>
<keyword evidence="6 9" id="KW-0012">Acyltransferase</keyword>
<dbReference type="PROSITE" id="PS00189">
    <property type="entry name" value="LIPOYL"/>
    <property type="match status" value="1"/>
</dbReference>
<dbReference type="Gene3D" id="3.30.559.10">
    <property type="entry name" value="Chloramphenicol acetyltransferase-like domain"/>
    <property type="match status" value="1"/>
</dbReference>
<dbReference type="PROSITE" id="PS51826">
    <property type="entry name" value="PSBD"/>
    <property type="match status" value="1"/>
</dbReference>
<feature type="domain" description="Lipoyl-binding" evidence="10">
    <location>
        <begin position="4"/>
        <end position="78"/>
    </location>
</feature>
<evidence type="ECO:0000256" key="8">
    <source>
        <dbReference type="ARBA" id="ARBA00048370"/>
    </source>
</evidence>
<evidence type="ECO:0000256" key="5">
    <source>
        <dbReference type="ARBA" id="ARBA00022823"/>
    </source>
</evidence>
<comment type="function">
    <text evidence="7">The pyruvate dehydrogenase complex catalyzes the overall conversion of pyruvate to acetyl-CoA and CO(2). It contains multiple copies of three enzymatic components: pyruvate dehydrogenase (E1), dihydrolipoamide acetyltransferase (E2) and lipoamide dehydrogenase (E3).</text>
</comment>
<gene>
    <name evidence="12" type="primary">aceF</name>
    <name evidence="12" type="ORF">PS704_01210</name>
</gene>
<evidence type="ECO:0000256" key="4">
    <source>
        <dbReference type="ARBA" id="ARBA00022679"/>
    </source>
</evidence>
<keyword evidence="5 9" id="KW-0450">Lipoyl</keyword>
<dbReference type="OrthoDB" id="9805770at2"/>
<evidence type="ECO:0000256" key="6">
    <source>
        <dbReference type="ARBA" id="ARBA00023315"/>
    </source>
</evidence>
<dbReference type="InterPro" id="IPR036625">
    <property type="entry name" value="E3-bd_dom_sf"/>
</dbReference>
<dbReference type="Gene3D" id="2.40.50.100">
    <property type="match status" value="1"/>
</dbReference>
<name>A0A5E7ATW5_PSEFL</name>
<dbReference type="EMBL" id="CABVHP010000003">
    <property type="protein sequence ID" value="VVN82556.1"/>
    <property type="molecule type" value="Genomic_DNA"/>
</dbReference>
<evidence type="ECO:0000256" key="9">
    <source>
        <dbReference type="RuleBase" id="RU003423"/>
    </source>
</evidence>
<evidence type="ECO:0000256" key="1">
    <source>
        <dbReference type="ARBA" id="ARBA00001938"/>
    </source>
</evidence>
<sequence>MKNVHEVRMPDIGDAKDVGVIEIPVKAGDAVVEGQTLIIVETDKASMEIPSPQTGVLQSLVVRLDDKVSEGSPIAFIENEERLATSAPSIEPVATVAAPLSVAEPALLIEAFNPPMDLPLASPSVRKFSRELGVSLKAIQGTGLRRRITKADVLAHVKGVLTVTETGVQPLGGLLPWPVVDFAKYGPVETRTLSRIRKISGANLHRNWLMIPHVTNHDDADITQLEQFRVQVNKEKAGSGVKLTLLALLMKACAGALKKFPEFNASLNGDDLVLKRYCHIGFAVDTPEGLVVPVIKDVDQKGVLAIAREMSALAEKARGGKLSVAEMSGGCFSISSLGGIGGTYFTPIINAPEVAILGVGKSTERLVLEGGQVVARNILPLSLSWDHRVIDGATAGRFNAYLSSVLADYRRLVL</sequence>
<dbReference type="InterPro" id="IPR003016">
    <property type="entry name" value="2-oxoA_DH_lipoyl-BS"/>
</dbReference>
<dbReference type="InterPro" id="IPR001078">
    <property type="entry name" value="2-oxoacid_DH_actylTfrase"/>
</dbReference>
<dbReference type="GO" id="GO:0006086">
    <property type="term" value="P:pyruvate decarboxylation to acetyl-CoA"/>
    <property type="evidence" value="ECO:0007669"/>
    <property type="project" value="TreeGrafter"/>
</dbReference>
<dbReference type="InterPro" id="IPR000089">
    <property type="entry name" value="Biotin_lipoyl"/>
</dbReference>
<dbReference type="Pfam" id="PF00198">
    <property type="entry name" value="2-oxoacid_dh"/>
    <property type="match status" value="1"/>
</dbReference>
<organism evidence="12 13">
    <name type="scientific">Pseudomonas fluorescens</name>
    <dbReference type="NCBI Taxonomy" id="294"/>
    <lineage>
        <taxon>Bacteria</taxon>
        <taxon>Pseudomonadati</taxon>
        <taxon>Pseudomonadota</taxon>
        <taxon>Gammaproteobacteria</taxon>
        <taxon>Pseudomonadales</taxon>
        <taxon>Pseudomonadaceae</taxon>
        <taxon>Pseudomonas</taxon>
    </lineage>
</organism>
<keyword evidence="12" id="KW-0670">Pyruvate</keyword>
<dbReference type="InterPro" id="IPR050743">
    <property type="entry name" value="2-oxoacid_DH_E2_comp"/>
</dbReference>
<dbReference type="InterPro" id="IPR004167">
    <property type="entry name" value="PSBD"/>
</dbReference>
<protein>
    <recommendedName>
        <fullName evidence="9">Dihydrolipoamide acetyltransferase component of pyruvate dehydrogenase complex</fullName>
        <ecNumber evidence="9">2.3.1.-</ecNumber>
    </recommendedName>
</protein>
<reference evidence="12 13" key="1">
    <citation type="submission" date="2019-09" db="EMBL/GenBank/DDBJ databases">
        <authorList>
            <person name="Chandra G."/>
            <person name="Truman W A."/>
        </authorList>
    </citation>
    <scope>NUCLEOTIDE SEQUENCE [LARGE SCALE GENOMIC DNA]</scope>
    <source>
        <strain evidence="12">PS704</strain>
    </source>
</reference>
<evidence type="ECO:0000259" key="11">
    <source>
        <dbReference type="PROSITE" id="PS51826"/>
    </source>
</evidence>
<dbReference type="CDD" id="cd06849">
    <property type="entry name" value="lipoyl_domain"/>
    <property type="match status" value="1"/>
</dbReference>
<dbReference type="AlphaFoldDB" id="A0A5E7ATW5"/>
<dbReference type="GO" id="GO:0004742">
    <property type="term" value="F:dihydrolipoyllysine-residue acetyltransferase activity"/>
    <property type="evidence" value="ECO:0007669"/>
    <property type="project" value="UniProtKB-EC"/>
</dbReference>
<dbReference type="EC" id="2.3.1.-" evidence="9"/>
<keyword evidence="4 9" id="KW-0808">Transferase</keyword>
<dbReference type="Pfam" id="PF02817">
    <property type="entry name" value="E3_binding"/>
    <property type="match status" value="1"/>
</dbReference>
<dbReference type="GO" id="GO:0005737">
    <property type="term" value="C:cytoplasm"/>
    <property type="evidence" value="ECO:0007669"/>
    <property type="project" value="TreeGrafter"/>
</dbReference>
<evidence type="ECO:0000256" key="2">
    <source>
        <dbReference type="ARBA" id="ARBA00007317"/>
    </source>
</evidence>
<dbReference type="RefSeq" id="WP_150637156.1">
    <property type="nucleotide sequence ID" value="NZ_CABVHP010000003.1"/>
</dbReference>
<dbReference type="InterPro" id="IPR011053">
    <property type="entry name" value="Single_hybrid_motif"/>
</dbReference>
<dbReference type="PANTHER" id="PTHR43178">
    <property type="entry name" value="DIHYDROLIPOAMIDE ACETYLTRANSFERASE COMPONENT OF PYRUVATE DEHYDROGENASE COMPLEX"/>
    <property type="match status" value="1"/>
</dbReference>
<dbReference type="Proteomes" id="UP000326557">
    <property type="component" value="Unassembled WGS sequence"/>
</dbReference>
<dbReference type="PANTHER" id="PTHR43178:SF2">
    <property type="entry name" value="DIHYDROLIPOYLLYSINE-RESIDUE ACETYLTRANSFERASE COMPONENT OF PYRUVATE DEHYDROGENASE COMPLEX"/>
    <property type="match status" value="1"/>
</dbReference>
<feature type="domain" description="Peripheral subunit-binding (PSBD)" evidence="11">
    <location>
        <begin position="120"/>
        <end position="157"/>
    </location>
</feature>
<dbReference type="Gene3D" id="4.10.320.10">
    <property type="entry name" value="E3-binding domain"/>
    <property type="match status" value="1"/>
</dbReference>
<dbReference type="PROSITE" id="PS50968">
    <property type="entry name" value="BIOTINYL_LIPOYL"/>
    <property type="match status" value="1"/>
</dbReference>
<dbReference type="SUPFAM" id="SSF47005">
    <property type="entry name" value="Peripheral subunit-binding domain of 2-oxo acid dehydrogenase complex"/>
    <property type="match status" value="1"/>
</dbReference>
<dbReference type="SUPFAM" id="SSF52777">
    <property type="entry name" value="CoA-dependent acyltransferases"/>
    <property type="match status" value="1"/>
</dbReference>
<comment type="similarity">
    <text evidence="2 9">Belongs to the 2-oxoacid dehydrogenase family.</text>
</comment>
<evidence type="ECO:0000256" key="3">
    <source>
        <dbReference type="ARBA" id="ARBA00011484"/>
    </source>
</evidence>
<dbReference type="FunFam" id="3.30.559.10:FF:000004">
    <property type="entry name" value="Acetyltransferase component of pyruvate dehydrogenase complex"/>
    <property type="match status" value="1"/>
</dbReference>
<evidence type="ECO:0000313" key="12">
    <source>
        <dbReference type="EMBL" id="VVN82556.1"/>
    </source>
</evidence>
<evidence type="ECO:0000313" key="13">
    <source>
        <dbReference type="Proteomes" id="UP000326557"/>
    </source>
</evidence>
<evidence type="ECO:0000259" key="10">
    <source>
        <dbReference type="PROSITE" id="PS50968"/>
    </source>
</evidence>
<comment type="catalytic activity">
    <reaction evidence="8">
        <text>N(6)-[(R)-dihydrolipoyl]-L-lysyl-[protein] + acetyl-CoA = N(6)-[(R)-S(8)-acetyldihydrolipoyl]-L-lysyl-[protein] + CoA</text>
        <dbReference type="Rhea" id="RHEA:17017"/>
        <dbReference type="Rhea" id="RHEA-COMP:10475"/>
        <dbReference type="Rhea" id="RHEA-COMP:10478"/>
        <dbReference type="ChEBI" id="CHEBI:57287"/>
        <dbReference type="ChEBI" id="CHEBI:57288"/>
        <dbReference type="ChEBI" id="CHEBI:83100"/>
        <dbReference type="ChEBI" id="CHEBI:83111"/>
        <dbReference type="EC" id="2.3.1.12"/>
    </reaction>
</comment>
<dbReference type="SUPFAM" id="SSF51230">
    <property type="entry name" value="Single hybrid motif"/>
    <property type="match status" value="1"/>
</dbReference>
<proteinExistence type="inferred from homology"/>
<evidence type="ECO:0000256" key="7">
    <source>
        <dbReference type="ARBA" id="ARBA00025211"/>
    </source>
</evidence>
<accession>A0A5E7ATW5</accession>
<dbReference type="Pfam" id="PF00364">
    <property type="entry name" value="Biotin_lipoyl"/>
    <property type="match status" value="1"/>
</dbReference>
<comment type="subunit">
    <text evidence="3">Forms a 24-polypeptide structural core with octahedral symmetry.</text>
</comment>
<dbReference type="GO" id="GO:0031405">
    <property type="term" value="F:lipoic acid binding"/>
    <property type="evidence" value="ECO:0007669"/>
    <property type="project" value="TreeGrafter"/>
</dbReference>
<comment type="cofactor">
    <cofactor evidence="1 9">
        <name>(R)-lipoate</name>
        <dbReference type="ChEBI" id="CHEBI:83088"/>
    </cofactor>
</comment>